<protein>
    <submittedName>
        <fullName evidence="1">BrnA antitoxin family protein</fullName>
    </submittedName>
</protein>
<evidence type="ECO:0000313" key="1">
    <source>
        <dbReference type="EMBL" id="MBD2531275.1"/>
    </source>
</evidence>
<name>A0ABR8DQU9_9NOSO</name>
<proteinExistence type="predicted"/>
<dbReference type="Pfam" id="PF14384">
    <property type="entry name" value="BrnA_antitoxin"/>
    <property type="match status" value="1"/>
</dbReference>
<sequence>MDSDVLEWFKSQGQDYQTQINSLV</sequence>
<gene>
    <name evidence="1" type="ORF">H6G97_17450</name>
</gene>
<keyword evidence="2" id="KW-1185">Reference proteome</keyword>
<reference evidence="1 2" key="1">
    <citation type="journal article" date="2020" name="ISME J.">
        <title>Comparative genomics reveals insights into cyanobacterial evolution and habitat adaptation.</title>
        <authorList>
            <person name="Chen M.Y."/>
            <person name="Teng W.K."/>
            <person name="Zhao L."/>
            <person name="Hu C.X."/>
            <person name="Zhou Y.K."/>
            <person name="Han B.P."/>
            <person name="Song L.R."/>
            <person name="Shu W.S."/>
        </authorList>
    </citation>
    <scope>NUCLEOTIDE SEQUENCE [LARGE SCALE GENOMIC DNA]</scope>
    <source>
        <strain evidence="1 2">FACHB-838</strain>
    </source>
</reference>
<organism evidence="1 2">
    <name type="scientific">Nostoc flagelliforme FACHB-838</name>
    <dbReference type="NCBI Taxonomy" id="2692904"/>
    <lineage>
        <taxon>Bacteria</taxon>
        <taxon>Bacillati</taxon>
        <taxon>Cyanobacteriota</taxon>
        <taxon>Cyanophyceae</taxon>
        <taxon>Nostocales</taxon>
        <taxon>Nostocaceae</taxon>
        <taxon>Nostoc</taxon>
    </lineage>
</organism>
<comment type="caution">
    <text evidence="1">The sequence shown here is derived from an EMBL/GenBank/DDBJ whole genome shotgun (WGS) entry which is preliminary data.</text>
</comment>
<evidence type="ECO:0000313" key="2">
    <source>
        <dbReference type="Proteomes" id="UP000623440"/>
    </source>
</evidence>
<dbReference type="Proteomes" id="UP000623440">
    <property type="component" value="Unassembled WGS sequence"/>
</dbReference>
<accession>A0ABR8DQU9</accession>
<dbReference type="EMBL" id="JACJSI010000032">
    <property type="protein sequence ID" value="MBD2531275.1"/>
    <property type="molecule type" value="Genomic_DNA"/>
</dbReference>
<dbReference type="InterPro" id="IPR025528">
    <property type="entry name" value="BrnA_antitoxin"/>
</dbReference>